<name>A0A179D442_9BACT</name>
<dbReference type="AlphaFoldDB" id="A0A179D442"/>
<dbReference type="SUPFAM" id="SSF103007">
    <property type="entry name" value="Hypothetical protein TT1725"/>
    <property type="match status" value="1"/>
</dbReference>
<reference evidence="1 2" key="1">
    <citation type="submission" date="2016-04" db="EMBL/GenBank/DDBJ databases">
        <title>Genome analysis of Thermosulfurimonas dismutans, the first thermophilic sulfur-disproportionating bacterium of the phylum Thermodesulfobacteria.</title>
        <authorList>
            <person name="Mardanov A.V."/>
            <person name="Beletsky A.V."/>
            <person name="Kadnikov V.V."/>
            <person name="Slobodkin A.I."/>
            <person name="Ravin N.V."/>
        </authorList>
    </citation>
    <scope>NUCLEOTIDE SEQUENCE [LARGE SCALE GENOMIC DNA]</scope>
    <source>
        <strain evidence="1 2">S95</strain>
    </source>
</reference>
<evidence type="ECO:0000313" key="1">
    <source>
        <dbReference type="EMBL" id="OAQ20489.1"/>
    </source>
</evidence>
<dbReference type="InterPro" id="IPR036746">
    <property type="entry name" value="TT1725-like_sf"/>
</dbReference>
<dbReference type="EMBL" id="LWLG01000010">
    <property type="protein sequence ID" value="OAQ20489.1"/>
    <property type="molecule type" value="Genomic_DNA"/>
</dbReference>
<gene>
    <name evidence="1" type="ORF">TDIS_1398</name>
</gene>
<dbReference type="Pfam" id="PF04456">
    <property type="entry name" value="DUF503"/>
    <property type="match status" value="1"/>
</dbReference>
<dbReference type="Gene3D" id="3.30.70.1120">
    <property type="entry name" value="TT1725-like"/>
    <property type="match status" value="1"/>
</dbReference>
<sequence>MEFFIPGNNSLKGKRQLVKSLLHRLEARFKKLSVAEVDEQDLWQKAVIGISTVGTDKALVDRRLNQVLSFVEDFDGLELVSAEIDFISY</sequence>
<protein>
    <submittedName>
        <fullName evidence="1">YlxP-like protein</fullName>
    </submittedName>
</protein>
<accession>A0A179D442</accession>
<dbReference type="InterPro" id="IPR007546">
    <property type="entry name" value="DUF503"/>
</dbReference>
<dbReference type="STRING" id="999894.TDIS_1398"/>
<proteinExistence type="predicted"/>
<organism evidence="1 2">
    <name type="scientific">Thermosulfurimonas dismutans</name>
    <dbReference type="NCBI Taxonomy" id="999894"/>
    <lineage>
        <taxon>Bacteria</taxon>
        <taxon>Pseudomonadati</taxon>
        <taxon>Thermodesulfobacteriota</taxon>
        <taxon>Thermodesulfobacteria</taxon>
        <taxon>Thermodesulfobacteriales</taxon>
        <taxon>Thermodesulfobacteriaceae</taxon>
        <taxon>Thermosulfurimonas</taxon>
    </lineage>
</organism>
<dbReference type="PANTHER" id="PTHR36441">
    <property type="entry name" value="HYPOTHETICAL CYTOSOLIC PROTEIN"/>
    <property type="match status" value="1"/>
</dbReference>
<dbReference type="PANTHER" id="PTHR36441:SF1">
    <property type="entry name" value="DUF503 DOMAIN-CONTAINING PROTEIN"/>
    <property type="match status" value="1"/>
</dbReference>
<comment type="caution">
    <text evidence="1">The sequence shown here is derived from an EMBL/GenBank/DDBJ whole genome shotgun (WGS) entry which is preliminary data.</text>
</comment>
<evidence type="ECO:0000313" key="2">
    <source>
        <dbReference type="Proteomes" id="UP000078390"/>
    </source>
</evidence>
<dbReference type="Proteomes" id="UP000078390">
    <property type="component" value="Unassembled WGS sequence"/>
</dbReference>
<keyword evidence="2" id="KW-1185">Reference proteome</keyword>